<dbReference type="SUPFAM" id="SSF49899">
    <property type="entry name" value="Concanavalin A-like lectins/glucanases"/>
    <property type="match status" value="1"/>
</dbReference>
<keyword evidence="1 6" id="KW-0479">Metal-binding</keyword>
<dbReference type="GO" id="GO:0046872">
    <property type="term" value="F:metal ion binding"/>
    <property type="evidence" value="ECO:0007669"/>
    <property type="project" value="UniProtKB-KW"/>
</dbReference>
<evidence type="ECO:0000256" key="5">
    <source>
        <dbReference type="PROSITE-ProRule" id="PRU01172"/>
    </source>
</evidence>
<evidence type="ECO:0000256" key="3">
    <source>
        <dbReference type="ARBA" id="ARBA00022837"/>
    </source>
</evidence>
<dbReference type="OMA" id="SNSYVEM"/>
<dbReference type="SMART" id="SM00159">
    <property type="entry name" value="PTX"/>
    <property type="match status" value="1"/>
</dbReference>
<dbReference type="InterPro" id="IPR051005">
    <property type="entry name" value="Pentraxin_domain"/>
</dbReference>
<dbReference type="KEGG" id="xma:102233634"/>
<dbReference type="Proteomes" id="UP000002852">
    <property type="component" value="Unassembled WGS sequence"/>
</dbReference>
<evidence type="ECO:0000313" key="8">
    <source>
        <dbReference type="Ensembl" id="ENSXMAP00000022242.1"/>
    </source>
</evidence>
<reference evidence="8" key="3">
    <citation type="submission" date="2025-05" db="UniProtKB">
        <authorList>
            <consortium name="Ensembl"/>
        </authorList>
    </citation>
    <scope>IDENTIFICATION</scope>
    <source>
        <strain evidence="8">JP 163 A</strain>
    </source>
</reference>
<dbReference type="GeneTree" id="ENSGT01100000263515"/>
<dbReference type="InterPro" id="IPR030476">
    <property type="entry name" value="Pentaxin_CS"/>
</dbReference>
<dbReference type="Ensembl" id="ENSXMAT00000032476.1">
    <property type="protein sequence ID" value="ENSXMAP00000021396.1"/>
    <property type="gene ID" value="ENSXMAG00000021514.1"/>
</dbReference>
<keyword evidence="2 6" id="KW-0732">Signal</keyword>
<dbReference type="PANTHER" id="PTHR45869">
    <property type="entry name" value="C-REACTIVE PROTEIN-RELATED"/>
    <property type="match status" value="1"/>
</dbReference>
<dbReference type="AlphaFoldDB" id="A0A3B5PUK3"/>
<dbReference type="Ensembl" id="ENSXMAT00000023801.1">
    <property type="protein sequence ID" value="ENSXMAP00000022242.1"/>
    <property type="gene ID" value="ENSXMAG00000021514.1"/>
</dbReference>
<dbReference type="InterPro" id="IPR001759">
    <property type="entry name" value="PTX_dom"/>
</dbReference>
<organism evidence="8 9">
    <name type="scientific">Xiphophorus maculatus</name>
    <name type="common">Southern platyfish</name>
    <name type="synonym">Platypoecilus maculatus</name>
    <dbReference type="NCBI Taxonomy" id="8083"/>
    <lineage>
        <taxon>Eukaryota</taxon>
        <taxon>Metazoa</taxon>
        <taxon>Chordata</taxon>
        <taxon>Craniata</taxon>
        <taxon>Vertebrata</taxon>
        <taxon>Euteleostomi</taxon>
        <taxon>Actinopterygii</taxon>
        <taxon>Neopterygii</taxon>
        <taxon>Teleostei</taxon>
        <taxon>Neoteleostei</taxon>
        <taxon>Acanthomorphata</taxon>
        <taxon>Ovalentaria</taxon>
        <taxon>Atherinomorphae</taxon>
        <taxon>Cyprinodontiformes</taxon>
        <taxon>Poeciliidae</taxon>
        <taxon>Poeciliinae</taxon>
        <taxon>Xiphophorus</taxon>
    </lineage>
</organism>
<keyword evidence="4" id="KW-1015">Disulfide bond</keyword>
<comment type="caution">
    <text evidence="5">Lacks conserved residue(s) required for the propagation of feature annotation.</text>
</comment>
<proteinExistence type="inferred from homology"/>
<dbReference type="PROSITE" id="PS51828">
    <property type="entry name" value="PTX_2"/>
    <property type="match status" value="1"/>
</dbReference>
<protein>
    <recommendedName>
        <fullName evidence="6">Pentraxin family member</fullName>
    </recommendedName>
</protein>
<reference evidence="9" key="1">
    <citation type="submission" date="2012-01" db="EMBL/GenBank/DDBJ databases">
        <authorList>
            <person name="Walter R."/>
            <person name="Schartl M."/>
            <person name="Warren W."/>
        </authorList>
    </citation>
    <scope>NUCLEOTIDE SEQUENCE [LARGE SCALE GENOMIC DNA]</scope>
    <source>
        <strain evidence="9">JP 163 A</strain>
    </source>
</reference>
<feature type="chain" id="PRO_5044515758" description="Pentraxin family member" evidence="6">
    <location>
        <begin position="22"/>
        <end position="222"/>
    </location>
</feature>
<dbReference type="RefSeq" id="XP_023205480.1">
    <property type="nucleotide sequence ID" value="XM_023349712.1"/>
</dbReference>
<evidence type="ECO:0000259" key="7">
    <source>
        <dbReference type="PROSITE" id="PS51828"/>
    </source>
</evidence>
<feature type="signal peptide" evidence="6">
    <location>
        <begin position="1"/>
        <end position="21"/>
    </location>
</feature>
<comment type="similarity">
    <text evidence="6">Belongs to the pentraxin family.</text>
</comment>
<dbReference type="PRINTS" id="PR00895">
    <property type="entry name" value="PENTAXIN"/>
</dbReference>
<dbReference type="GeneID" id="102233634"/>
<feature type="domain" description="Pentraxin (PTX)" evidence="7">
    <location>
        <begin position="21"/>
        <end position="222"/>
    </location>
</feature>
<sequence>MRLSFVLVLFSISAAFSGSEAIRSLVFPSETSTSYVEMIATKPLKLTAFTLCMRVATELSGEREILLFAYRTNDFDELNVWRELDGRLSFYLSGDGVLFQVPDLGYLQTHLCFTWDSSSGAAAVFMNGRKSQTKIYRKGHTIRPGGRVILGQDPDSFLGEFDAKQSFVGEISDVTVWDSVLSDPAIQSLFNGRRVEKGNVFDWETVELIPFGEVEVMYVDLI</sequence>
<comment type="subunit">
    <text evidence="6">Homopentamer. Pentaxin (or pentraxin) have a discoid arrangement of 5 non-covalently bound subunits.</text>
</comment>
<keyword evidence="9" id="KW-1185">Reference proteome</keyword>
<evidence type="ECO:0000313" key="9">
    <source>
        <dbReference type="Proteomes" id="UP000002852"/>
    </source>
</evidence>
<dbReference type="Pfam" id="PF00354">
    <property type="entry name" value="Pentaxin"/>
    <property type="match status" value="1"/>
</dbReference>
<comment type="subcellular location">
    <subcellularLocation>
        <location evidence="6">Secreted</location>
    </subcellularLocation>
</comment>
<dbReference type="PANTHER" id="PTHR45869:SF2">
    <property type="entry name" value="C-REACTIVE PROTEIN-RELATED"/>
    <property type="match status" value="1"/>
</dbReference>
<dbReference type="OrthoDB" id="547680at2759"/>
<dbReference type="InterPro" id="IPR013320">
    <property type="entry name" value="ConA-like_dom_sf"/>
</dbReference>
<dbReference type="Ensembl" id="ENSXMAT00000037181.1">
    <property type="protein sequence ID" value="ENSXMAP00000041753.1"/>
    <property type="gene ID" value="ENSXMAG00000021514.1"/>
</dbReference>
<reference evidence="9" key="2">
    <citation type="journal article" date="2013" name="Nat. Genet.">
        <title>The genome of the platyfish, Xiphophorus maculatus, provides insights into evolutionary adaptation and several complex traits.</title>
        <authorList>
            <person name="Schartl M."/>
            <person name="Walter R.B."/>
            <person name="Shen Y."/>
            <person name="Garcia T."/>
            <person name="Catchen J."/>
            <person name="Amores A."/>
            <person name="Braasch I."/>
            <person name="Chalopin D."/>
            <person name="Volff J.N."/>
            <person name="Lesch K.P."/>
            <person name="Bisazza A."/>
            <person name="Minx P."/>
            <person name="Hillier L."/>
            <person name="Wilson R.K."/>
            <person name="Fuerstenberg S."/>
            <person name="Boore J."/>
            <person name="Searle S."/>
            <person name="Postlethwait J.H."/>
            <person name="Warren W.C."/>
        </authorList>
    </citation>
    <scope>NUCLEOTIDE SEQUENCE [LARGE SCALE GENOMIC DNA]</scope>
    <source>
        <strain evidence="9">JP 163 A</strain>
    </source>
</reference>
<evidence type="ECO:0000256" key="6">
    <source>
        <dbReference type="RuleBase" id="RU362112"/>
    </source>
</evidence>
<dbReference type="GO" id="GO:0005576">
    <property type="term" value="C:extracellular region"/>
    <property type="evidence" value="ECO:0007669"/>
    <property type="project" value="UniProtKB-SubCell"/>
</dbReference>
<keyword evidence="3 6" id="KW-0106">Calcium</keyword>
<evidence type="ECO:0000256" key="1">
    <source>
        <dbReference type="ARBA" id="ARBA00022723"/>
    </source>
</evidence>
<evidence type="ECO:0000256" key="2">
    <source>
        <dbReference type="ARBA" id="ARBA00022729"/>
    </source>
</evidence>
<comment type="cofactor">
    <cofactor evidence="6">
        <name>Ca(2+)</name>
        <dbReference type="ChEBI" id="CHEBI:29108"/>
    </cofactor>
    <text evidence="6">Binds 2 calcium ions per subunit.</text>
</comment>
<dbReference type="PROSITE" id="PS00289">
    <property type="entry name" value="PTX_1"/>
    <property type="match status" value="1"/>
</dbReference>
<name>A0A3B5PUK3_XIPMA</name>
<accession>A0A3B5PUK3</accession>
<dbReference type="Gene3D" id="2.60.120.200">
    <property type="match status" value="1"/>
</dbReference>
<evidence type="ECO:0000256" key="4">
    <source>
        <dbReference type="ARBA" id="ARBA00023157"/>
    </source>
</evidence>